<gene>
    <name evidence="1" type="ORF">F7725_017645</name>
</gene>
<sequence length="240" mass="26929">MRTQKVCQTCKQNIGVANKKCRQCGAIQPYKENLAKQKEKVANEWKAMQQKNHSINKVYDSTHLLLHKWKMLDRRPILLLAKRGTNGFAADCICPWPIETEDGKNALITIKRIYESVLNGSFNHTGRNGRRPRIRFLVCTSYHETDTEFTLSLLTPVSSDLTPALSSDLTPALSSDLTPALSSDLTPALSSDLTPAISSDLTPALMSHSSRVSHFPLQKTTEGKNQGGLFRKYFKIRNKQ</sequence>
<reference evidence="1 2" key="1">
    <citation type="submission" date="2020-03" db="EMBL/GenBank/DDBJ databases">
        <title>Dissostichus mawsoni Genome sequencing and assembly.</title>
        <authorList>
            <person name="Park H."/>
        </authorList>
    </citation>
    <scope>NUCLEOTIDE SEQUENCE [LARGE SCALE GENOMIC DNA]</scope>
    <source>
        <strain evidence="1">DM0001</strain>
        <tissue evidence="1">Muscle</tissue>
    </source>
</reference>
<dbReference type="EMBL" id="JAAKFY010000006">
    <property type="protein sequence ID" value="KAF3856922.1"/>
    <property type="molecule type" value="Genomic_DNA"/>
</dbReference>
<name>A0A7J5Z515_DISMA</name>
<protein>
    <submittedName>
        <fullName evidence="1">Uncharacterized protein</fullName>
    </submittedName>
</protein>
<organism evidence="1 2">
    <name type="scientific">Dissostichus mawsoni</name>
    <name type="common">Antarctic cod</name>
    <dbReference type="NCBI Taxonomy" id="36200"/>
    <lineage>
        <taxon>Eukaryota</taxon>
        <taxon>Metazoa</taxon>
        <taxon>Chordata</taxon>
        <taxon>Craniata</taxon>
        <taxon>Vertebrata</taxon>
        <taxon>Euteleostomi</taxon>
        <taxon>Actinopterygii</taxon>
        <taxon>Neopterygii</taxon>
        <taxon>Teleostei</taxon>
        <taxon>Neoteleostei</taxon>
        <taxon>Acanthomorphata</taxon>
        <taxon>Eupercaria</taxon>
        <taxon>Perciformes</taxon>
        <taxon>Notothenioidei</taxon>
        <taxon>Nototheniidae</taxon>
        <taxon>Dissostichus</taxon>
    </lineage>
</organism>
<dbReference type="Proteomes" id="UP000518266">
    <property type="component" value="Unassembled WGS sequence"/>
</dbReference>
<evidence type="ECO:0000313" key="1">
    <source>
        <dbReference type="EMBL" id="KAF3856922.1"/>
    </source>
</evidence>
<comment type="caution">
    <text evidence="1">The sequence shown here is derived from an EMBL/GenBank/DDBJ whole genome shotgun (WGS) entry which is preliminary data.</text>
</comment>
<accession>A0A7J5Z515</accession>
<dbReference type="OrthoDB" id="8746661at2759"/>
<evidence type="ECO:0000313" key="2">
    <source>
        <dbReference type="Proteomes" id="UP000518266"/>
    </source>
</evidence>
<keyword evidence="2" id="KW-1185">Reference proteome</keyword>
<dbReference type="AlphaFoldDB" id="A0A7J5Z515"/>
<proteinExistence type="predicted"/>